<dbReference type="SMART" id="SM00480">
    <property type="entry name" value="POL3Bc"/>
    <property type="match status" value="1"/>
</dbReference>
<dbReference type="InterPro" id="IPR022637">
    <property type="entry name" value="DNA_polIII_beta_cen"/>
</dbReference>
<dbReference type="Pfam" id="PF02768">
    <property type="entry name" value="DNA_pol3_beta_3"/>
    <property type="match status" value="1"/>
</dbReference>
<feature type="domain" description="DNA polymerase III beta sliding clamp C-terminal" evidence="13">
    <location>
        <begin position="254"/>
        <end position="371"/>
    </location>
</feature>
<dbReference type="GO" id="GO:0009360">
    <property type="term" value="C:DNA polymerase III complex"/>
    <property type="evidence" value="ECO:0007669"/>
    <property type="project" value="InterPro"/>
</dbReference>
<evidence type="ECO:0000256" key="7">
    <source>
        <dbReference type="ARBA" id="ARBA00022705"/>
    </source>
</evidence>
<keyword evidence="7 10" id="KW-0235">DNA replication</keyword>
<dbReference type="InterPro" id="IPR022635">
    <property type="entry name" value="DNA_polIII_beta_C"/>
</dbReference>
<keyword evidence="4 10" id="KW-0963">Cytoplasm</keyword>
<evidence type="ECO:0000313" key="14">
    <source>
        <dbReference type="EMBL" id="ROQ90838.1"/>
    </source>
</evidence>
<evidence type="ECO:0000256" key="1">
    <source>
        <dbReference type="ARBA" id="ARBA00004496"/>
    </source>
</evidence>
<dbReference type="CDD" id="cd00140">
    <property type="entry name" value="beta_clamp"/>
    <property type="match status" value="1"/>
</dbReference>
<dbReference type="GO" id="GO:0003677">
    <property type="term" value="F:DNA binding"/>
    <property type="evidence" value="ECO:0007669"/>
    <property type="project" value="UniProtKB-UniRule"/>
</dbReference>
<keyword evidence="5 10" id="KW-0808">Transferase</keyword>
<comment type="subunit">
    <text evidence="10">Forms a ring-shaped head-to-tail homodimer around DNA.</text>
</comment>
<evidence type="ECO:0000256" key="2">
    <source>
        <dbReference type="ARBA" id="ARBA00010752"/>
    </source>
</evidence>
<evidence type="ECO:0000259" key="12">
    <source>
        <dbReference type="Pfam" id="PF02767"/>
    </source>
</evidence>
<dbReference type="Gene3D" id="3.70.10.10">
    <property type="match status" value="1"/>
</dbReference>
<dbReference type="GO" id="GO:0006271">
    <property type="term" value="P:DNA strand elongation involved in DNA replication"/>
    <property type="evidence" value="ECO:0007669"/>
    <property type="project" value="TreeGrafter"/>
</dbReference>
<reference evidence="14 15" key="1">
    <citation type="submission" date="2018-11" db="EMBL/GenBank/DDBJ databases">
        <title>Genomic Encyclopedia of Type Strains, Phase IV (KMG-IV): sequencing the most valuable type-strain genomes for metagenomic binning, comparative biology and taxonomic classification.</title>
        <authorList>
            <person name="Goeker M."/>
        </authorList>
    </citation>
    <scope>NUCLEOTIDE SEQUENCE [LARGE SCALE GENOMIC DNA]</scope>
    <source>
        <strain evidence="14 15">DSM 22027</strain>
    </source>
</reference>
<keyword evidence="9" id="KW-0238">DNA-binding</keyword>
<comment type="similarity">
    <text evidence="2 10">Belongs to the beta sliding clamp family.</text>
</comment>
<dbReference type="NCBIfam" id="TIGR00663">
    <property type="entry name" value="dnan"/>
    <property type="match status" value="1"/>
</dbReference>
<dbReference type="InterPro" id="IPR046938">
    <property type="entry name" value="DNA_clamp_sf"/>
</dbReference>
<dbReference type="InterPro" id="IPR001001">
    <property type="entry name" value="DNA_polIII_beta"/>
</dbReference>
<keyword evidence="6 10" id="KW-0548">Nucleotidyltransferase</keyword>
<evidence type="ECO:0000259" key="13">
    <source>
        <dbReference type="Pfam" id="PF02768"/>
    </source>
</evidence>
<comment type="subcellular location">
    <subcellularLocation>
        <location evidence="1 10">Cytoplasm</location>
    </subcellularLocation>
</comment>
<dbReference type="PANTHER" id="PTHR30478">
    <property type="entry name" value="DNA POLYMERASE III SUBUNIT BETA"/>
    <property type="match status" value="1"/>
</dbReference>
<dbReference type="AlphaFoldDB" id="A0A3N1UM73"/>
<dbReference type="InterPro" id="IPR022634">
    <property type="entry name" value="DNA_polIII_beta_N"/>
</dbReference>
<feature type="domain" description="DNA polymerase III beta sliding clamp central" evidence="12">
    <location>
        <begin position="134"/>
        <end position="250"/>
    </location>
</feature>
<evidence type="ECO:0000256" key="3">
    <source>
        <dbReference type="ARBA" id="ARBA00021035"/>
    </source>
</evidence>
<comment type="function">
    <text evidence="10">Confers DNA tethering and processivity to DNA polymerases and other proteins. Acts as a clamp, forming a ring around DNA (a reaction catalyzed by the clamp-loading complex) which diffuses in an ATP-independent manner freely and bidirectionally along dsDNA. Initially characterized for its ability to contact the catalytic subunit of DNA polymerase III (Pol III), a complex, multichain enzyme responsible for most of the replicative synthesis in bacteria; Pol III exhibits 3'-5' exonuclease proofreading activity. The beta chain is required for initiation of replication as well as for processivity of DNA replication.</text>
</comment>
<keyword evidence="8 10" id="KW-0239">DNA-directed DNA polymerase</keyword>
<dbReference type="Proteomes" id="UP000276223">
    <property type="component" value="Unassembled WGS sequence"/>
</dbReference>
<dbReference type="SUPFAM" id="SSF55979">
    <property type="entry name" value="DNA clamp"/>
    <property type="match status" value="3"/>
</dbReference>
<evidence type="ECO:0000256" key="9">
    <source>
        <dbReference type="ARBA" id="ARBA00023125"/>
    </source>
</evidence>
<evidence type="ECO:0000256" key="8">
    <source>
        <dbReference type="ARBA" id="ARBA00022932"/>
    </source>
</evidence>
<comment type="caution">
    <text evidence="14">The sequence shown here is derived from an EMBL/GenBank/DDBJ whole genome shotgun (WGS) entry which is preliminary data.</text>
</comment>
<dbReference type="OrthoDB" id="8421503at2"/>
<dbReference type="GO" id="GO:0003887">
    <property type="term" value="F:DNA-directed DNA polymerase activity"/>
    <property type="evidence" value="ECO:0007669"/>
    <property type="project" value="UniProtKB-UniRule"/>
</dbReference>
<feature type="domain" description="DNA polymerase III beta sliding clamp N-terminal" evidence="11">
    <location>
        <begin position="3"/>
        <end position="123"/>
    </location>
</feature>
<evidence type="ECO:0000256" key="10">
    <source>
        <dbReference type="PIRNR" id="PIRNR000804"/>
    </source>
</evidence>
<evidence type="ECO:0000256" key="4">
    <source>
        <dbReference type="ARBA" id="ARBA00022490"/>
    </source>
</evidence>
<accession>A0A3N1UM73</accession>
<dbReference type="PIRSF" id="PIRSF000804">
    <property type="entry name" value="DNA_pol_III_b"/>
    <property type="match status" value="1"/>
</dbReference>
<dbReference type="EMBL" id="RJVA01000013">
    <property type="protein sequence ID" value="ROQ90838.1"/>
    <property type="molecule type" value="Genomic_DNA"/>
</dbReference>
<evidence type="ECO:0000259" key="11">
    <source>
        <dbReference type="Pfam" id="PF00712"/>
    </source>
</evidence>
<evidence type="ECO:0000313" key="15">
    <source>
        <dbReference type="Proteomes" id="UP000276223"/>
    </source>
</evidence>
<organism evidence="14 15">
    <name type="scientific">Desulfosoma caldarium</name>
    <dbReference type="NCBI Taxonomy" id="610254"/>
    <lineage>
        <taxon>Bacteria</taxon>
        <taxon>Pseudomonadati</taxon>
        <taxon>Thermodesulfobacteriota</taxon>
        <taxon>Syntrophobacteria</taxon>
        <taxon>Syntrophobacterales</taxon>
        <taxon>Syntrophobacteraceae</taxon>
        <taxon>Desulfosoma</taxon>
    </lineage>
</organism>
<dbReference type="Pfam" id="PF00712">
    <property type="entry name" value="DNA_pol3_beta"/>
    <property type="match status" value="1"/>
</dbReference>
<evidence type="ECO:0000256" key="5">
    <source>
        <dbReference type="ARBA" id="ARBA00022679"/>
    </source>
</evidence>
<dbReference type="Gene3D" id="3.10.150.10">
    <property type="entry name" value="DNA Polymerase III, subunit A, domain 2"/>
    <property type="match status" value="1"/>
</dbReference>
<dbReference type="GO" id="GO:0005737">
    <property type="term" value="C:cytoplasm"/>
    <property type="evidence" value="ECO:0007669"/>
    <property type="project" value="UniProtKB-SubCell"/>
</dbReference>
<dbReference type="GO" id="GO:0008408">
    <property type="term" value="F:3'-5' exonuclease activity"/>
    <property type="evidence" value="ECO:0007669"/>
    <property type="project" value="InterPro"/>
</dbReference>
<dbReference type="Pfam" id="PF02767">
    <property type="entry name" value="DNA_pol3_beta_2"/>
    <property type="match status" value="1"/>
</dbReference>
<gene>
    <name evidence="14" type="ORF">EDC27_2093</name>
</gene>
<name>A0A3N1UM73_9BACT</name>
<protein>
    <recommendedName>
        <fullName evidence="3 10">Beta sliding clamp</fullName>
    </recommendedName>
</protein>
<sequence>MAMKFTVNREVLQSGLQKVVGITDQKRASMQVLTHVLVEAAVNENRLSLSATDLNLSVQTSVEADVVSPGQTTVSARKFLESVKELRHEALHCELLDNARLSVKAGTVNYALATIPAADFPYLETITPEKTCPLDVETLRRGLESTVYAVPQDEDAISVSGMFWHPVAEDRLRLVSSDGHRLAMNEISFPSKAFFGDVQGVVVPRKGVQEIIRLLEKTDAVQGALHENRLIVQTPDTHLMVLLLEEAFPKYEAIIPEAVEGFVEVPRADLQAALRRMAVVSDASSMHVRFMMSRDLLGLEAGSVEHGTAYEEISVEYSGKNFAIAFNIRYVMDVIQSFTGPTVRVEWVDEYHGGIFRDPDDPGIFALIMPMMV</sequence>
<dbReference type="PANTHER" id="PTHR30478:SF0">
    <property type="entry name" value="BETA SLIDING CLAMP"/>
    <property type="match status" value="1"/>
</dbReference>
<evidence type="ECO:0000256" key="6">
    <source>
        <dbReference type="ARBA" id="ARBA00022695"/>
    </source>
</evidence>
<keyword evidence="15" id="KW-1185">Reference proteome</keyword>
<proteinExistence type="inferred from homology"/>